<accession>A0ABX0ZXW2</accession>
<sequence length="1102" mass="116061">MNSATGAGGEPGRGRRPHLAADSLPRLRAALAGAGLDLTPGELADALWLALAARQPEQAAPVPEAVEQQPAVRAAGPHPPPDSGPEAAEPPEAAAYDGPDDPEPAPAPGRSPARTPPGEAARPGGVYGPSPAPFRHSVYALTDTRPGTGAAAVRVPGVPGLPNPLALVRALRPLKRRVSSLHRFELDEAATAETIADTGGTDIVLRPERARWLDLVLAVDDGLALRVWQDTLAELTRVLGTSGIFRTVRRVGFASTAVNSAVVDGNRTAVLAVTDGVGPAWRTGAAHRTLAAWARKAPTAVLQPLPLRLWSGTALPAERLRVRTNRPAPANPALRAYDPWLPPHLATPLQLPVPVLELGDWSLGPWAALIASHGGSATLHVVDAAAPPVHTAQPPPPGAKSGPAATKRLLAFQETVSPEAYELAAHLASVDPLTLPVMRVVQAAALPGSSPSCLAEVLLSGLMRLDEPLAGFDVFTFDPEVRHLLRMVVPATSARRTIDAVTDFITPRLGRSLDFPAVIASRTGTLPLPRGGSPFAEVALAAPGTAPGPDAVGPPHPAKEYVVGVHTPAGEVTTGYLVADGLVLTADMGDPAHNELRTSVVEFADSSRANATLVSESGDALLYRLVGPTADRPRVASLSWGHVAAEDASYAVTAAIMATYTESVLPVPPQTSPRIERTTVRAESTELTISHGDAPPTPVRHVTHYLGPLGVSVLGCGAAIFDGDTLCGLVTLTRDPTDSYDRAIDLVVTPVTSFALAPGFYDAIGTPEIDWFRPGELLPDPDPAPAPRPEAAQGGVPAPPVGPPLGTFPPLAPPPAAPAPSGRPQPAAWEPEEIRAQLMELLLWLREEVSFDILETLWPPELLARTLGSLHSGGTARVNWTRRYVSLTSVSWNPVGNSDPGGRALAERALLAAYEEEESVSPRRGSVDEDRLAAHVLKLADRIRPEDDNADDARLYSRAGRHLLRTDDAPTGVGLCERALSYVELRHPPDFPVVGLLAVDSRAALADATVPESGLRAFLALSPETVAAYRPPGVTDGERMVRIHRELTQAEPLRRALDSEALPVYQRALAWCTSNLGRGHLLTEHLLDVVTTLGRRGRPSTS</sequence>
<feature type="compositionally biased region" description="Low complexity" evidence="2">
    <location>
        <begin position="84"/>
        <end position="97"/>
    </location>
</feature>
<feature type="region of interest" description="Disordered" evidence="2">
    <location>
        <begin position="1"/>
        <end position="21"/>
    </location>
</feature>
<dbReference type="PANTHER" id="PTHR13037">
    <property type="entry name" value="FORMIN"/>
    <property type="match status" value="1"/>
</dbReference>
<organism evidence="3 4">
    <name type="scientific">Actinacidiphila epipremni</name>
    <dbReference type="NCBI Taxonomy" id="2053013"/>
    <lineage>
        <taxon>Bacteria</taxon>
        <taxon>Bacillati</taxon>
        <taxon>Actinomycetota</taxon>
        <taxon>Actinomycetes</taxon>
        <taxon>Kitasatosporales</taxon>
        <taxon>Streptomycetaceae</taxon>
        <taxon>Actinacidiphila</taxon>
    </lineage>
</organism>
<dbReference type="InterPro" id="IPR047738">
    <property type="entry name" value="SAV_2336-like_N"/>
</dbReference>
<keyword evidence="1" id="KW-0945">Host-virus interaction</keyword>
<dbReference type="PANTHER" id="PTHR13037:SF24">
    <property type="entry name" value="POLYCOMB PROTEIN PCL-RELATED"/>
    <property type="match status" value="1"/>
</dbReference>
<evidence type="ECO:0000313" key="4">
    <source>
        <dbReference type="Proteomes" id="UP000734511"/>
    </source>
</evidence>
<dbReference type="EMBL" id="JAATEJ010000033">
    <property type="protein sequence ID" value="NJP47747.1"/>
    <property type="molecule type" value="Genomic_DNA"/>
</dbReference>
<evidence type="ECO:0000256" key="1">
    <source>
        <dbReference type="ARBA" id="ARBA00022581"/>
    </source>
</evidence>
<gene>
    <name evidence="3" type="ORF">HCN08_30715</name>
</gene>
<name>A0ABX0ZXW2_9ACTN</name>
<dbReference type="Proteomes" id="UP000734511">
    <property type="component" value="Unassembled WGS sequence"/>
</dbReference>
<protein>
    <submittedName>
        <fullName evidence="3">Uncharacterized protein</fullName>
    </submittedName>
</protein>
<reference evidence="3 4" key="1">
    <citation type="submission" date="2020-03" db="EMBL/GenBank/DDBJ databases">
        <title>WGS of actinomycetes isolated from Thailand.</title>
        <authorList>
            <person name="Thawai C."/>
        </authorList>
    </citation>
    <scope>NUCLEOTIDE SEQUENCE [LARGE SCALE GENOMIC DNA]</scope>
    <source>
        <strain evidence="3 4">PRB2-1</strain>
    </source>
</reference>
<feature type="region of interest" description="Disordered" evidence="2">
    <location>
        <begin position="773"/>
        <end position="827"/>
    </location>
</feature>
<feature type="compositionally biased region" description="Pro residues" evidence="2">
    <location>
        <begin position="797"/>
        <end position="823"/>
    </location>
</feature>
<dbReference type="NCBIfam" id="NF041121">
    <property type="entry name" value="SAV_2336_NTERM"/>
    <property type="match status" value="1"/>
</dbReference>
<evidence type="ECO:0000256" key="2">
    <source>
        <dbReference type="SAM" id="MobiDB-lite"/>
    </source>
</evidence>
<feature type="compositionally biased region" description="Gly residues" evidence="2">
    <location>
        <begin position="1"/>
        <end position="11"/>
    </location>
</feature>
<feature type="region of interest" description="Disordered" evidence="2">
    <location>
        <begin position="59"/>
        <end position="129"/>
    </location>
</feature>
<keyword evidence="4" id="KW-1185">Reference proteome</keyword>
<proteinExistence type="predicted"/>
<dbReference type="RefSeq" id="WP_167986575.1">
    <property type="nucleotide sequence ID" value="NZ_JAATEJ010000033.1"/>
</dbReference>
<evidence type="ECO:0000313" key="3">
    <source>
        <dbReference type="EMBL" id="NJP47747.1"/>
    </source>
</evidence>
<comment type="caution">
    <text evidence="3">The sequence shown here is derived from an EMBL/GenBank/DDBJ whole genome shotgun (WGS) entry which is preliminary data.</text>
</comment>